<evidence type="ECO:0000313" key="1">
    <source>
        <dbReference type="Ensembl" id="ENSSDAP00000001967.1"/>
    </source>
</evidence>
<organism evidence="1 2">
    <name type="scientific">Spermophilus dauricus</name>
    <name type="common">Daurian ground squirrel</name>
    <dbReference type="NCBI Taxonomy" id="99837"/>
    <lineage>
        <taxon>Eukaryota</taxon>
        <taxon>Metazoa</taxon>
        <taxon>Chordata</taxon>
        <taxon>Craniata</taxon>
        <taxon>Vertebrata</taxon>
        <taxon>Euteleostomi</taxon>
        <taxon>Mammalia</taxon>
        <taxon>Eutheria</taxon>
        <taxon>Euarchontoglires</taxon>
        <taxon>Glires</taxon>
        <taxon>Rodentia</taxon>
        <taxon>Sciuromorpha</taxon>
        <taxon>Sciuridae</taxon>
        <taxon>Xerinae</taxon>
        <taxon>Marmotini</taxon>
        <taxon>Spermophilus</taxon>
    </lineage>
</organism>
<dbReference type="Ensembl" id="ENSSDAT00000002275.1">
    <property type="protein sequence ID" value="ENSSDAP00000001967.1"/>
    <property type="gene ID" value="ENSSDAG00000001923.1"/>
</dbReference>
<keyword evidence="2" id="KW-1185">Reference proteome</keyword>
<dbReference type="Proteomes" id="UP000694422">
    <property type="component" value="Unplaced"/>
</dbReference>
<reference evidence="1" key="2">
    <citation type="submission" date="2025-09" db="UniProtKB">
        <authorList>
            <consortium name="Ensembl"/>
        </authorList>
    </citation>
    <scope>IDENTIFICATION</scope>
</reference>
<protein>
    <submittedName>
        <fullName evidence="1">Uncharacterized protein</fullName>
    </submittedName>
</protein>
<reference evidence="1" key="1">
    <citation type="submission" date="2025-08" db="UniProtKB">
        <authorList>
            <consortium name="Ensembl"/>
        </authorList>
    </citation>
    <scope>IDENTIFICATION</scope>
</reference>
<sequence length="61" mass="6755">VPIAPATWEAEVAGSFESRSSRSAWTTSQARNQTEKNNGEIWVWWHMPIIPEAWEATAGGA</sequence>
<name>A0A8C9P1C4_SPEDA</name>
<evidence type="ECO:0000313" key="2">
    <source>
        <dbReference type="Proteomes" id="UP000694422"/>
    </source>
</evidence>
<dbReference type="AlphaFoldDB" id="A0A8C9P1C4"/>
<accession>A0A8C9P1C4</accession>
<proteinExistence type="predicted"/>